<evidence type="ECO:0000256" key="1">
    <source>
        <dbReference type="ARBA" id="ARBA00004193"/>
    </source>
</evidence>
<keyword evidence="9" id="KW-0449">Lipoprotein</keyword>
<evidence type="ECO:0000256" key="10">
    <source>
        <dbReference type="PROSITE-ProRule" id="PRU10141"/>
    </source>
</evidence>
<dbReference type="Gene3D" id="1.10.510.10">
    <property type="entry name" value="Transferase(Phosphotransferase) domain 1"/>
    <property type="match status" value="1"/>
</dbReference>
<dbReference type="GeneID" id="104769932"/>
<dbReference type="PROSITE" id="PS00107">
    <property type="entry name" value="PROTEIN_KINASE_ATP"/>
    <property type="match status" value="1"/>
</dbReference>
<dbReference type="PROSITE" id="PS00108">
    <property type="entry name" value="PROTEIN_KINASE_ST"/>
    <property type="match status" value="1"/>
</dbReference>
<keyword evidence="13" id="KW-1185">Reference proteome</keyword>
<keyword evidence="3" id="KW-0723">Serine/threonine-protein kinase</keyword>
<keyword evidence="4" id="KW-0808">Transferase</keyword>
<dbReference type="CDD" id="cd14066">
    <property type="entry name" value="STKc_IRAK"/>
    <property type="match status" value="1"/>
</dbReference>
<keyword evidence="8" id="KW-0472">Membrane</keyword>
<dbReference type="SMART" id="SM00220">
    <property type="entry name" value="S_TKc"/>
    <property type="match status" value="1"/>
</dbReference>
<accession>A0ABM0XXU6</accession>
<dbReference type="Gene3D" id="3.30.200.20">
    <property type="entry name" value="Phosphorylase Kinase, domain 1"/>
    <property type="match status" value="1"/>
</dbReference>
<dbReference type="Pfam" id="PF00069">
    <property type="entry name" value="Pkinase"/>
    <property type="match status" value="1"/>
</dbReference>
<dbReference type="InterPro" id="IPR000719">
    <property type="entry name" value="Prot_kinase_dom"/>
</dbReference>
<feature type="binding site" evidence="10">
    <location>
        <position position="100"/>
    </location>
    <ligand>
        <name>ATP</name>
        <dbReference type="ChEBI" id="CHEBI:30616"/>
    </ligand>
</feature>
<feature type="region of interest" description="Disordered" evidence="11">
    <location>
        <begin position="17"/>
        <end position="37"/>
    </location>
</feature>
<evidence type="ECO:0000256" key="4">
    <source>
        <dbReference type="ARBA" id="ARBA00022679"/>
    </source>
</evidence>
<keyword evidence="2" id="KW-1003">Cell membrane</keyword>
<dbReference type="InterPro" id="IPR017441">
    <property type="entry name" value="Protein_kinase_ATP_BS"/>
</dbReference>
<sequence length="656" mass="73863">MIRMNCFPCFTSQKSRNAPCTNNNNNQTNEHDEPEFRPPVATTKRVEERETEQLPVKTFNFRELATATKNFRQECLLGEGGFGRVYKGTLQSTGQLVAVKQLDKHGIHGNKEFQAEVLSLAKLEHPNLVKLIGYCADGDQRLLVFEYVSGGSLQDHLYEQKPGEKPMDWITRMKIAFGAAQGLDYLHDKVNPPVIYRDLKASNILLDAEFYPKLCDFGMHNLEPGTGDSLFLSSRVMDTYGYSAPEYTRGEDLTVKSDVYSFGVVLLELITGRRAIDTTKPNDEQNLVAWAQPIFRDPKRYPDMADPLLKKNFSERGLNQAVAITSMCLQEEPTARPLISDVTVALSFLSMSTEDGIPTTIPMSSFRDKSMSIALSRHGSCSVTPFSLPRKEEDDNSSSSSESEDEEEEKVKVKEKESIRSKTKQKEKETATHSDDSNSEKGQEEEHSQLEKPRDSSSSSSDSESDQRRSIDETNTTAQSLKINYSYSSEEEDNERPSSKSSSKSNEESTFSWHDSDKDHADSSRNTSMRINSLAHDDTSRNTSMRINSLAHNDSSRNTSMRINSLAHVDSSRNTSMRINSLAHNDSSKNTSMRMNSLAHDDDDEEEEEENQETRLEHIHSSKSEDQSVYSDEESGGSSLHQIEAEEEEHNSSDHE</sequence>
<dbReference type="SUPFAM" id="SSF56112">
    <property type="entry name" value="Protein kinase-like (PK-like)"/>
    <property type="match status" value="1"/>
</dbReference>
<dbReference type="PANTHER" id="PTHR47985:SF77">
    <property type="entry name" value="RECEPTOR-LIKE KINASE LIP1"/>
    <property type="match status" value="1"/>
</dbReference>
<dbReference type="RefSeq" id="XP_010492559.1">
    <property type="nucleotide sequence ID" value="XM_010494257.1"/>
</dbReference>
<feature type="compositionally biased region" description="Basic and acidic residues" evidence="11">
    <location>
        <begin position="409"/>
        <end position="455"/>
    </location>
</feature>
<feature type="compositionally biased region" description="Polar residues" evidence="11">
    <location>
        <begin position="583"/>
        <end position="595"/>
    </location>
</feature>
<name>A0ABM0XXU6_CAMSA</name>
<dbReference type="Proteomes" id="UP000694864">
    <property type="component" value="Chromosome 20"/>
</dbReference>
<dbReference type="PANTHER" id="PTHR47985">
    <property type="entry name" value="OS07G0668900 PROTEIN"/>
    <property type="match status" value="1"/>
</dbReference>
<dbReference type="InterPro" id="IPR011009">
    <property type="entry name" value="Kinase-like_dom_sf"/>
</dbReference>
<gene>
    <name evidence="14" type="primary">LOC104769932</name>
</gene>
<protein>
    <submittedName>
        <fullName evidence="14">Receptor-like kinase LIP1</fullName>
    </submittedName>
</protein>
<dbReference type="InterPro" id="IPR008271">
    <property type="entry name" value="Ser/Thr_kinase_AS"/>
</dbReference>
<evidence type="ECO:0000256" key="11">
    <source>
        <dbReference type="SAM" id="MobiDB-lite"/>
    </source>
</evidence>
<evidence type="ECO:0000256" key="5">
    <source>
        <dbReference type="ARBA" id="ARBA00022741"/>
    </source>
</evidence>
<feature type="compositionally biased region" description="Polar residues" evidence="11">
    <location>
        <begin position="541"/>
        <end position="561"/>
    </location>
</feature>
<keyword evidence="5 10" id="KW-0547">Nucleotide-binding</keyword>
<dbReference type="PROSITE" id="PS50011">
    <property type="entry name" value="PROTEIN_KINASE_DOM"/>
    <property type="match status" value="1"/>
</dbReference>
<feature type="compositionally biased region" description="Polar residues" evidence="11">
    <location>
        <begin position="473"/>
        <end position="483"/>
    </location>
</feature>
<evidence type="ECO:0000256" key="3">
    <source>
        <dbReference type="ARBA" id="ARBA00022527"/>
    </source>
</evidence>
<evidence type="ECO:0000256" key="7">
    <source>
        <dbReference type="ARBA" id="ARBA00022840"/>
    </source>
</evidence>
<keyword evidence="6" id="KW-0418">Kinase</keyword>
<evidence type="ECO:0000313" key="13">
    <source>
        <dbReference type="Proteomes" id="UP000694864"/>
    </source>
</evidence>
<evidence type="ECO:0000256" key="6">
    <source>
        <dbReference type="ARBA" id="ARBA00022777"/>
    </source>
</evidence>
<feature type="compositionally biased region" description="Acidic residues" evidence="11">
    <location>
        <begin position="601"/>
        <end position="611"/>
    </location>
</feature>
<reference evidence="13" key="1">
    <citation type="journal article" date="2014" name="Nat. Commun.">
        <title>The emerging biofuel crop Camelina sativa retains a highly undifferentiated hexaploid genome structure.</title>
        <authorList>
            <person name="Kagale S."/>
            <person name="Koh C."/>
            <person name="Nixon J."/>
            <person name="Bollina V."/>
            <person name="Clarke W.E."/>
            <person name="Tuteja R."/>
            <person name="Spillane C."/>
            <person name="Robinson S.J."/>
            <person name="Links M.G."/>
            <person name="Clarke C."/>
            <person name="Higgins E.E."/>
            <person name="Huebert T."/>
            <person name="Sharpe A.G."/>
            <person name="Parkin I.A."/>
        </authorList>
    </citation>
    <scope>NUCLEOTIDE SEQUENCE [LARGE SCALE GENOMIC DNA]</scope>
    <source>
        <strain evidence="13">cv. DH55</strain>
    </source>
</reference>
<evidence type="ECO:0000256" key="8">
    <source>
        <dbReference type="ARBA" id="ARBA00023136"/>
    </source>
</evidence>
<reference evidence="14" key="2">
    <citation type="submission" date="2025-08" db="UniProtKB">
        <authorList>
            <consortium name="RefSeq"/>
        </authorList>
    </citation>
    <scope>IDENTIFICATION</scope>
    <source>
        <tissue evidence="14">Leaf</tissue>
    </source>
</reference>
<keyword evidence="7 10" id="KW-0067">ATP-binding</keyword>
<evidence type="ECO:0000259" key="12">
    <source>
        <dbReference type="PROSITE" id="PS50011"/>
    </source>
</evidence>
<organism evidence="13 14">
    <name type="scientific">Camelina sativa</name>
    <name type="common">False flax</name>
    <name type="synonym">Myagrum sativum</name>
    <dbReference type="NCBI Taxonomy" id="90675"/>
    <lineage>
        <taxon>Eukaryota</taxon>
        <taxon>Viridiplantae</taxon>
        <taxon>Streptophyta</taxon>
        <taxon>Embryophyta</taxon>
        <taxon>Tracheophyta</taxon>
        <taxon>Spermatophyta</taxon>
        <taxon>Magnoliopsida</taxon>
        <taxon>eudicotyledons</taxon>
        <taxon>Gunneridae</taxon>
        <taxon>Pentapetalae</taxon>
        <taxon>rosids</taxon>
        <taxon>malvids</taxon>
        <taxon>Brassicales</taxon>
        <taxon>Brassicaceae</taxon>
        <taxon>Camelineae</taxon>
        <taxon>Camelina</taxon>
    </lineage>
</organism>
<proteinExistence type="predicted"/>
<feature type="region of interest" description="Disordered" evidence="11">
    <location>
        <begin position="380"/>
        <end position="561"/>
    </location>
</feature>
<feature type="compositionally biased region" description="Basic and acidic residues" evidence="11">
    <location>
        <begin position="612"/>
        <end position="626"/>
    </location>
</feature>
<feature type="domain" description="Protein kinase" evidence="12">
    <location>
        <begin position="71"/>
        <end position="349"/>
    </location>
</feature>
<feature type="region of interest" description="Disordered" evidence="11">
    <location>
        <begin position="583"/>
        <end position="656"/>
    </location>
</feature>
<feature type="compositionally biased region" description="Basic and acidic residues" evidence="11">
    <location>
        <begin position="514"/>
        <end position="523"/>
    </location>
</feature>
<comment type="subcellular location">
    <subcellularLocation>
        <location evidence="1">Cell membrane</location>
        <topology evidence="1">Lipid-anchor</topology>
    </subcellularLocation>
</comment>
<evidence type="ECO:0000313" key="14">
    <source>
        <dbReference type="RefSeq" id="XP_010492559.1"/>
    </source>
</evidence>
<evidence type="ECO:0000256" key="9">
    <source>
        <dbReference type="ARBA" id="ARBA00023288"/>
    </source>
</evidence>
<evidence type="ECO:0000256" key="2">
    <source>
        <dbReference type="ARBA" id="ARBA00022475"/>
    </source>
</evidence>